<evidence type="ECO:0000256" key="2">
    <source>
        <dbReference type="ARBA" id="ARBA00008537"/>
    </source>
</evidence>
<dbReference type="InterPro" id="IPR011701">
    <property type="entry name" value="MFS"/>
</dbReference>
<dbReference type="PANTHER" id="PTHR42718">
    <property type="entry name" value="MAJOR FACILITATOR SUPERFAMILY MULTIDRUG TRANSPORTER MFSC"/>
    <property type="match status" value="1"/>
</dbReference>
<dbReference type="Gene3D" id="1.20.1720.10">
    <property type="entry name" value="Multidrug resistance protein D"/>
    <property type="match status" value="1"/>
</dbReference>
<feature type="transmembrane region" description="Helical" evidence="8">
    <location>
        <begin position="299"/>
        <end position="317"/>
    </location>
</feature>
<feature type="transmembrane region" description="Helical" evidence="8">
    <location>
        <begin position="223"/>
        <end position="244"/>
    </location>
</feature>
<gene>
    <name evidence="10" type="ORF">JJL50_18885</name>
</gene>
<dbReference type="Gene3D" id="1.20.1250.20">
    <property type="entry name" value="MFS general substrate transporter like domains"/>
    <property type="match status" value="1"/>
</dbReference>
<feature type="transmembrane region" description="Helical" evidence="8">
    <location>
        <begin position="164"/>
        <end position="185"/>
    </location>
</feature>
<proteinExistence type="inferred from homology"/>
<dbReference type="SUPFAM" id="SSF103473">
    <property type="entry name" value="MFS general substrate transporter"/>
    <property type="match status" value="1"/>
</dbReference>
<dbReference type="RefSeq" id="WP_049423753.1">
    <property type="nucleotide sequence ID" value="NZ_CP067993.1"/>
</dbReference>
<keyword evidence="4" id="KW-1003">Cell membrane</keyword>
<evidence type="ECO:0000313" key="10">
    <source>
        <dbReference type="EMBL" id="QQQ41986.1"/>
    </source>
</evidence>
<dbReference type="InterPro" id="IPR036259">
    <property type="entry name" value="MFS_trans_sf"/>
</dbReference>
<dbReference type="PANTHER" id="PTHR42718:SF9">
    <property type="entry name" value="MAJOR FACILITATOR SUPERFAMILY MULTIDRUG TRANSPORTER MFSC"/>
    <property type="match status" value="1"/>
</dbReference>
<dbReference type="NCBIfam" id="TIGR00711">
    <property type="entry name" value="efflux_EmrB"/>
    <property type="match status" value="1"/>
</dbReference>
<evidence type="ECO:0000256" key="3">
    <source>
        <dbReference type="ARBA" id="ARBA00022448"/>
    </source>
</evidence>
<feature type="transmembrane region" description="Helical" evidence="8">
    <location>
        <begin position="359"/>
        <end position="384"/>
    </location>
</feature>
<feature type="domain" description="Major facilitator superfamily (MFS) profile" evidence="9">
    <location>
        <begin position="9"/>
        <end position="490"/>
    </location>
</feature>
<keyword evidence="5 8" id="KW-0812">Transmembrane</keyword>
<dbReference type="PROSITE" id="PS50850">
    <property type="entry name" value="MFS"/>
    <property type="match status" value="1"/>
</dbReference>
<evidence type="ECO:0000256" key="8">
    <source>
        <dbReference type="SAM" id="Phobius"/>
    </source>
</evidence>
<feature type="transmembrane region" description="Helical" evidence="8">
    <location>
        <begin position="47"/>
        <end position="64"/>
    </location>
</feature>
<sequence>MRRFQRPALVLAAYLGTFLASLDISIVNVALPTLQQALNTDMAGLQWVINAYAIALSALMLSAGPLGDRYGHRRMWLLSVATFTLGSLLCACAGNLATLVAGRAVQGIAGALLIPSAMPILSHAFPDPRQRARAIGGWSAFSALALVLGPLLGGVLVQRAGWPSIFLINLPLGLLALMLGAWGIPERRHPEHAALDPAGQLLSIVALGALSYGLIAIGEHGLLAPVTLLALGVAAAGLILFGIVERRVARPLLPLDLFVDRRFGMFNLASFVLGFTAYASLFFLSLFFQQAQGHNAALAGYQLAPQFLLMGAVSLLFGRLVAHLGLHAALVLGYALAGAALCAMATFEPATSHAYSSAVLVLLGIGMGLAVPATGMAVMASAPVERAGIASATMNALRQAGMSLGIALLGSLMGQRAVQQFAASAQAAGQRELAAQARELILQPGSMHATPQMLTWYRSAMASGFGWAMAVAGALALLAALGLYRQRAPA</sequence>
<keyword evidence="3" id="KW-0813">Transport</keyword>
<evidence type="ECO:0000259" key="9">
    <source>
        <dbReference type="PROSITE" id="PS50850"/>
    </source>
</evidence>
<accession>A0ABD7C227</accession>
<comment type="subcellular location">
    <subcellularLocation>
        <location evidence="1">Cell membrane</location>
        <topology evidence="1">Multi-pass membrane protein</topology>
    </subcellularLocation>
</comment>
<evidence type="ECO:0000256" key="5">
    <source>
        <dbReference type="ARBA" id="ARBA00022692"/>
    </source>
</evidence>
<dbReference type="AlphaFoldDB" id="A0ABD7C227"/>
<feature type="transmembrane region" description="Helical" evidence="8">
    <location>
        <begin position="104"/>
        <end position="125"/>
    </location>
</feature>
<organism evidence="10 11">
    <name type="scientific">Stenotrophomonas maltophilia</name>
    <name type="common">Pseudomonas maltophilia</name>
    <name type="synonym">Xanthomonas maltophilia</name>
    <dbReference type="NCBI Taxonomy" id="40324"/>
    <lineage>
        <taxon>Bacteria</taxon>
        <taxon>Pseudomonadati</taxon>
        <taxon>Pseudomonadota</taxon>
        <taxon>Gammaproteobacteria</taxon>
        <taxon>Lysobacterales</taxon>
        <taxon>Lysobacteraceae</taxon>
        <taxon>Stenotrophomonas</taxon>
        <taxon>Stenotrophomonas maltophilia group</taxon>
    </lineage>
</organism>
<evidence type="ECO:0000256" key="4">
    <source>
        <dbReference type="ARBA" id="ARBA00022475"/>
    </source>
</evidence>
<name>A0ABD7C227_STEMA</name>
<keyword evidence="6 8" id="KW-1133">Transmembrane helix</keyword>
<dbReference type="Pfam" id="PF07690">
    <property type="entry name" value="MFS_1"/>
    <property type="match status" value="1"/>
</dbReference>
<feature type="transmembrane region" description="Helical" evidence="8">
    <location>
        <begin position="324"/>
        <end position="347"/>
    </location>
</feature>
<feature type="transmembrane region" description="Helical" evidence="8">
    <location>
        <begin position="265"/>
        <end position="287"/>
    </location>
</feature>
<keyword evidence="7 8" id="KW-0472">Membrane</keyword>
<comment type="similarity">
    <text evidence="2">Belongs to the major facilitator superfamily. EmrB family.</text>
</comment>
<feature type="transmembrane region" description="Helical" evidence="8">
    <location>
        <begin position="464"/>
        <end position="484"/>
    </location>
</feature>
<dbReference type="InterPro" id="IPR020846">
    <property type="entry name" value="MFS_dom"/>
</dbReference>
<evidence type="ECO:0000313" key="11">
    <source>
        <dbReference type="Proteomes" id="UP000596095"/>
    </source>
</evidence>
<feature type="transmembrane region" description="Helical" evidence="8">
    <location>
        <begin position="396"/>
        <end position="414"/>
    </location>
</feature>
<reference evidence="10 11" key="1">
    <citation type="submission" date="2021-01" db="EMBL/GenBank/DDBJ databases">
        <title>Genome Characterization of a novel Stenotrophomonas isolate with high keratinase activity.</title>
        <authorList>
            <person name="Cao Z.-J."/>
        </authorList>
    </citation>
    <scope>NUCLEOTIDE SEQUENCE [LARGE SCALE GENOMIC DNA]</scope>
    <source>
        <strain evidence="10 11">DHHJ</strain>
    </source>
</reference>
<evidence type="ECO:0000256" key="1">
    <source>
        <dbReference type="ARBA" id="ARBA00004651"/>
    </source>
</evidence>
<dbReference type="EMBL" id="CP067993">
    <property type="protein sequence ID" value="QQQ41986.1"/>
    <property type="molecule type" value="Genomic_DNA"/>
</dbReference>
<evidence type="ECO:0000256" key="7">
    <source>
        <dbReference type="ARBA" id="ARBA00023136"/>
    </source>
</evidence>
<evidence type="ECO:0000256" key="6">
    <source>
        <dbReference type="ARBA" id="ARBA00022989"/>
    </source>
</evidence>
<dbReference type="GO" id="GO:0005886">
    <property type="term" value="C:plasma membrane"/>
    <property type="evidence" value="ECO:0007669"/>
    <property type="project" value="UniProtKB-SubCell"/>
</dbReference>
<feature type="transmembrane region" description="Helical" evidence="8">
    <location>
        <begin position="197"/>
        <end position="217"/>
    </location>
</feature>
<protein>
    <submittedName>
        <fullName evidence="10">MFS transporter</fullName>
    </submittedName>
</protein>
<dbReference type="CDD" id="cd17321">
    <property type="entry name" value="MFS_MMR_MDR_like"/>
    <property type="match status" value="1"/>
</dbReference>
<feature type="transmembrane region" description="Helical" evidence="8">
    <location>
        <begin position="137"/>
        <end position="158"/>
    </location>
</feature>
<feature type="transmembrane region" description="Helical" evidence="8">
    <location>
        <begin position="76"/>
        <end position="98"/>
    </location>
</feature>
<dbReference type="InterPro" id="IPR004638">
    <property type="entry name" value="EmrB-like"/>
</dbReference>
<dbReference type="Proteomes" id="UP000596095">
    <property type="component" value="Chromosome"/>
</dbReference>